<evidence type="ECO:0000259" key="2">
    <source>
        <dbReference type="PROSITE" id="PS50821"/>
    </source>
</evidence>
<dbReference type="CDD" id="cd04657">
    <property type="entry name" value="Piwi_ago-like"/>
    <property type="match status" value="1"/>
</dbReference>
<dbReference type="Gene3D" id="2.170.260.10">
    <property type="entry name" value="paz domain"/>
    <property type="match status" value="1"/>
</dbReference>
<dbReference type="GO" id="GO:0003723">
    <property type="term" value="F:RNA binding"/>
    <property type="evidence" value="ECO:0007669"/>
    <property type="project" value="InterPro"/>
</dbReference>
<dbReference type="Gene3D" id="3.40.50.2300">
    <property type="match status" value="1"/>
</dbReference>
<dbReference type="Pfam" id="PF02171">
    <property type="entry name" value="Piwi"/>
    <property type="match status" value="1"/>
</dbReference>
<evidence type="ECO:0000259" key="3">
    <source>
        <dbReference type="PROSITE" id="PS50822"/>
    </source>
</evidence>
<dbReference type="InterPro" id="IPR003100">
    <property type="entry name" value="PAZ_dom"/>
</dbReference>
<dbReference type="SMART" id="SM01163">
    <property type="entry name" value="DUF1785"/>
    <property type="match status" value="1"/>
</dbReference>
<dbReference type="SUPFAM" id="SSF53098">
    <property type="entry name" value="Ribonuclease H-like"/>
    <property type="match status" value="1"/>
</dbReference>
<protein>
    <recommendedName>
        <fullName evidence="6">Argonaute</fullName>
    </recommendedName>
</protein>
<dbReference type="CDD" id="cd02846">
    <property type="entry name" value="PAZ_argonaute_like"/>
    <property type="match status" value="1"/>
</dbReference>
<dbReference type="Pfam" id="PF08699">
    <property type="entry name" value="ArgoL1"/>
    <property type="match status" value="1"/>
</dbReference>
<organism evidence="4 5">
    <name type="scientific">Cimex lectularius</name>
    <name type="common">Bed bug</name>
    <name type="synonym">Acanthia lectularia</name>
    <dbReference type="NCBI Taxonomy" id="79782"/>
    <lineage>
        <taxon>Eukaryota</taxon>
        <taxon>Metazoa</taxon>
        <taxon>Ecdysozoa</taxon>
        <taxon>Arthropoda</taxon>
        <taxon>Hexapoda</taxon>
        <taxon>Insecta</taxon>
        <taxon>Pterygota</taxon>
        <taxon>Neoptera</taxon>
        <taxon>Paraneoptera</taxon>
        <taxon>Hemiptera</taxon>
        <taxon>Heteroptera</taxon>
        <taxon>Panheteroptera</taxon>
        <taxon>Cimicomorpha</taxon>
        <taxon>Cimicidae</taxon>
        <taxon>Cimex</taxon>
    </lineage>
</organism>
<dbReference type="EnsemblMetazoa" id="XM_014403751.2">
    <property type="protein sequence ID" value="XP_014259237.1"/>
    <property type="gene ID" value="LOC106672373"/>
</dbReference>
<dbReference type="Proteomes" id="UP000494040">
    <property type="component" value="Unassembled WGS sequence"/>
</dbReference>
<feature type="domain" description="PAZ" evidence="2">
    <location>
        <begin position="464"/>
        <end position="564"/>
    </location>
</feature>
<dbReference type="SUPFAM" id="SSF101690">
    <property type="entry name" value="PAZ domain"/>
    <property type="match status" value="1"/>
</dbReference>
<dbReference type="GO" id="GO:0034587">
    <property type="term" value="P:piRNA processing"/>
    <property type="evidence" value="ECO:0007669"/>
    <property type="project" value="UniProtKB-ARBA"/>
</dbReference>
<dbReference type="Pfam" id="PF16488">
    <property type="entry name" value="ArgoL2"/>
    <property type="match status" value="1"/>
</dbReference>
<dbReference type="OrthoDB" id="10252740at2759"/>
<dbReference type="Pfam" id="PF02170">
    <property type="entry name" value="PAZ"/>
    <property type="match status" value="1"/>
</dbReference>
<evidence type="ECO:0000256" key="1">
    <source>
        <dbReference type="SAM" id="MobiDB-lite"/>
    </source>
</evidence>
<accession>A0A8I6S9V5</accession>
<dbReference type="InterPro" id="IPR036085">
    <property type="entry name" value="PAZ_dom_sf"/>
</dbReference>
<sequence>MGKKGKKKTSSSGSSSGTSSSGGGVQSPSESSCSTTSSSKPSTTGSSLRQLTRKSETNLVQTSKFAQRGGGDADILCHPGFQPEKDFPTLPTRGVDSVVSFQPVYPQVSNWNPQRGDMAQVRNQLQHHVKHRLAGPPWPLANQSIFMQQQQQQQFSSPITVLASPTLTKFKGKPWGSQAQYLTELPPEEKRGGAIPKIQPQILKQPLHDSLDYPITKLTTNKIAQTDSPRHIQDLRMASFIPKRVEGRPDKENRGRQILVDTNHLNLDIKNKNAIIHHYDVVVEPEKPHKFYREALEMVRCERYPKNYPSFDGKKNIYSVRKLPFEDDVLIHNVHVHDNERGKDRELTVKIKWVNTVNLSSIFEYMKGGESTNIPQDAIQAIDVALRQPSARNFCQVGRSYFTPPDQVIPLGDGLDLWYGFFQSAIIGWKPYLNIDVAHKGFPSPVKCVEAVRKFMQVNKIEPTTSLDQYCHSNFRSFIKGLKVVYIPPRVNGLVQRRTYKVIDLGLPAKDNIFEIPDKGKTSVWKYYCDEYGYNIEFINLPTLQCGSKARPISLPIELCEIQEGQVIMKKMNETQTRNMVRAAAVPAYERKKKIEASIRTVSFNTDPYIQEFGLSVSSEFTKVPARVLDPPTLEYKEQQSVRVSSGVWRSGKFLKPCNLEHWYIYSVDTKVPDKKLKDLAYKLMEVSKEVGMVIKEPKERKIMSHHRELEHDLTNFSTAQVVFVVLPDRGPVTYAKVKQMAELKVGVLTQCIKSRTLTKCNSNSTVTNILLKLNAKLNGINHSITSGHWPSFFKKPVMVVGADVTHPAPDQVNVPSVAAVAASHDPKAFLYNMIYRIQPPREEIIKDLENIMREQLMVFYKRTNHKPHAILFYRDGVSEGQFKKVIDEEVLAIRRACKKLSKEYEPLITFLVVQKRHHTRFFPGPNDAEGKNKNVPAGTVVDTEIVHPTELDFYLVSHASIQGTSRPTKYHLLCDDSNMSEDDLEEITFYLCHLFTRCTRSVSYPAPTYYAHLAAFRVRSYIDNAGINLSNLKYEEKKREIKPDFAQSSPMFFV</sequence>
<keyword evidence="5" id="KW-1185">Reference proteome</keyword>
<feature type="compositionally biased region" description="Low complexity" evidence="1">
    <location>
        <begin position="27"/>
        <end position="47"/>
    </location>
</feature>
<dbReference type="InterPro" id="IPR003165">
    <property type="entry name" value="Piwi"/>
</dbReference>
<gene>
    <name evidence="4" type="primary">106672373</name>
</gene>
<feature type="compositionally biased region" description="Low complexity" evidence="1">
    <location>
        <begin position="10"/>
        <end position="19"/>
    </location>
</feature>
<dbReference type="EnsemblMetazoa" id="XM_014403750.2">
    <property type="protein sequence ID" value="XP_014259236.1"/>
    <property type="gene ID" value="LOC106672373"/>
</dbReference>
<dbReference type="InterPro" id="IPR014811">
    <property type="entry name" value="ArgoL1"/>
</dbReference>
<evidence type="ECO:0008006" key="6">
    <source>
        <dbReference type="Google" id="ProtNLM"/>
    </source>
</evidence>
<reference evidence="4" key="1">
    <citation type="submission" date="2022-01" db="UniProtKB">
        <authorList>
            <consortium name="EnsemblMetazoa"/>
        </authorList>
    </citation>
    <scope>IDENTIFICATION</scope>
</reference>
<dbReference type="Pfam" id="PF16486">
    <property type="entry name" value="ArgoN"/>
    <property type="match status" value="1"/>
</dbReference>
<dbReference type="AlphaFoldDB" id="A0A8I6S9V5"/>
<dbReference type="PANTHER" id="PTHR22891">
    <property type="entry name" value="EUKARYOTIC TRANSLATION INITIATION FACTOR 2C"/>
    <property type="match status" value="1"/>
</dbReference>
<dbReference type="InterPro" id="IPR012337">
    <property type="entry name" value="RNaseH-like_sf"/>
</dbReference>
<dbReference type="InterPro" id="IPR032474">
    <property type="entry name" value="Argonaute_N"/>
</dbReference>
<dbReference type="PROSITE" id="PS50821">
    <property type="entry name" value="PAZ"/>
    <property type="match status" value="1"/>
</dbReference>
<dbReference type="OMA" id="AAPCHKK"/>
<evidence type="ECO:0000313" key="4">
    <source>
        <dbReference type="EnsemblMetazoa" id="XP_014259236.1"/>
    </source>
</evidence>
<dbReference type="Gene3D" id="3.30.420.10">
    <property type="entry name" value="Ribonuclease H-like superfamily/Ribonuclease H"/>
    <property type="match status" value="1"/>
</dbReference>
<feature type="region of interest" description="Disordered" evidence="1">
    <location>
        <begin position="1"/>
        <end position="59"/>
    </location>
</feature>
<evidence type="ECO:0000313" key="5">
    <source>
        <dbReference type="Proteomes" id="UP000494040"/>
    </source>
</evidence>
<dbReference type="InterPro" id="IPR036397">
    <property type="entry name" value="RNaseH_sf"/>
</dbReference>
<proteinExistence type="predicted"/>
<dbReference type="PROSITE" id="PS50822">
    <property type="entry name" value="PIWI"/>
    <property type="match status" value="1"/>
</dbReference>
<feature type="domain" description="Piwi" evidence="3">
    <location>
        <begin position="722"/>
        <end position="1024"/>
    </location>
</feature>
<dbReference type="InterPro" id="IPR045246">
    <property type="entry name" value="Piwi_ago-like"/>
</dbReference>
<dbReference type="KEGG" id="clec:106672373"/>
<name>A0A8I6S9V5_CIMLE</name>
<dbReference type="InterPro" id="IPR032472">
    <property type="entry name" value="ArgoL2"/>
</dbReference>
<dbReference type="SMART" id="SM00950">
    <property type="entry name" value="Piwi"/>
    <property type="match status" value="1"/>
</dbReference>